<gene>
    <name evidence="3" type="ORF">GPZ80_29905</name>
</gene>
<dbReference type="Proteomes" id="UP000734823">
    <property type="component" value="Unassembled WGS sequence"/>
</dbReference>
<keyword evidence="4" id="KW-1185">Reference proteome</keyword>
<reference evidence="3 4" key="1">
    <citation type="submission" date="2020-06" db="EMBL/GenBank/DDBJ databases">
        <title>Actinokineospora xiongansis sp. nov., isolated from soil of Baiyangdian.</title>
        <authorList>
            <person name="Zhang X."/>
        </authorList>
    </citation>
    <scope>NUCLEOTIDE SEQUENCE [LARGE SCALE GENOMIC DNA]</scope>
    <source>
        <strain evidence="3 4">HBU206404</strain>
    </source>
</reference>
<organism evidence="3 4">
    <name type="scientific">Actinokineospora xionganensis</name>
    <dbReference type="NCBI Taxonomy" id="2684470"/>
    <lineage>
        <taxon>Bacteria</taxon>
        <taxon>Bacillati</taxon>
        <taxon>Actinomycetota</taxon>
        <taxon>Actinomycetes</taxon>
        <taxon>Pseudonocardiales</taxon>
        <taxon>Pseudonocardiaceae</taxon>
        <taxon>Actinokineospora</taxon>
    </lineage>
</organism>
<dbReference type="EMBL" id="JABVED010000029">
    <property type="protein sequence ID" value="MBC6451382.1"/>
    <property type="molecule type" value="Genomic_DNA"/>
</dbReference>
<evidence type="ECO:0000313" key="3">
    <source>
        <dbReference type="EMBL" id="MBC6451382.1"/>
    </source>
</evidence>
<dbReference type="InterPro" id="IPR021027">
    <property type="entry name" value="Transposase_put_HTH"/>
</dbReference>
<feature type="region of interest" description="Disordered" evidence="1">
    <location>
        <begin position="223"/>
        <end position="245"/>
    </location>
</feature>
<feature type="domain" description="Transposase putative helix-turn-helix" evidence="2">
    <location>
        <begin position="5"/>
        <end position="37"/>
    </location>
</feature>
<feature type="compositionally biased region" description="Basic and acidic residues" evidence="1">
    <location>
        <begin position="232"/>
        <end position="245"/>
    </location>
</feature>
<proteinExistence type="predicted"/>
<sequence length="245" mass="27340">MGMSRFRLQPTSAQERALLEHCGHARFVWNPAVEQHAHWQLGRKSAPGFVEQCRQLTEARAVHPWLAAGSVIVQQQALKDFGQAMANFFGRFHRRPSWRRRERGEGFRIVAVKLGDVRRISRKVGEVRGPKVGWVRFRWSRAVVDGVKSYRVTRDQTGRWHMAFAVVPEPIAGPGSGAVVGVDRGARESQAAFRCRSFGLARNADVNAALNIRLAAGHAVTARGGPPLGEPANREPQHDDHLLVR</sequence>
<evidence type="ECO:0000259" key="2">
    <source>
        <dbReference type="Pfam" id="PF12323"/>
    </source>
</evidence>
<comment type="caution">
    <text evidence="3">The sequence shown here is derived from an EMBL/GenBank/DDBJ whole genome shotgun (WGS) entry which is preliminary data.</text>
</comment>
<name>A0ABR7LFG7_9PSEU</name>
<evidence type="ECO:0000256" key="1">
    <source>
        <dbReference type="SAM" id="MobiDB-lite"/>
    </source>
</evidence>
<accession>A0ABR7LFG7</accession>
<dbReference type="Pfam" id="PF12323">
    <property type="entry name" value="HTH_OrfB_IS605"/>
    <property type="match status" value="1"/>
</dbReference>
<evidence type="ECO:0000313" key="4">
    <source>
        <dbReference type="Proteomes" id="UP000734823"/>
    </source>
</evidence>
<protein>
    <submittedName>
        <fullName evidence="3">Helix-turn-helix domain-containing protein</fullName>
    </submittedName>
</protein>